<name>A0A1V9XCY2_9ACAR</name>
<comment type="caution">
    <text evidence="9">The sequence shown here is derived from an EMBL/GenBank/DDBJ whole genome shotgun (WGS) entry which is preliminary data.</text>
</comment>
<dbReference type="GO" id="GO:0006367">
    <property type="term" value="P:transcription initiation at RNA polymerase II promoter"/>
    <property type="evidence" value="ECO:0007669"/>
    <property type="project" value="TreeGrafter"/>
</dbReference>
<feature type="region of interest" description="Disordered" evidence="7">
    <location>
        <begin position="211"/>
        <end position="252"/>
    </location>
</feature>
<dbReference type="OrthoDB" id="2193813at2759"/>
<dbReference type="Proteomes" id="UP000192247">
    <property type="component" value="Unassembled WGS sequence"/>
</dbReference>
<keyword evidence="4" id="KW-0805">Transcription regulation</keyword>
<dbReference type="CDD" id="cd08049">
    <property type="entry name" value="TAF8"/>
    <property type="match status" value="1"/>
</dbReference>
<proteinExistence type="inferred from homology"/>
<dbReference type="PANTHER" id="PTHR46469">
    <property type="entry name" value="TRANSCRIPTION INITIATION FACTOR TFIID SUBUNIT 8"/>
    <property type="match status" value="1"/>
</dbReference>
<evidence type="ECO:0000256" key="2">
    <source>
        <dbReference type="ARBA" id="ARBA00008767"/>
    </source>
</evidence>
<dbReference type="InterPro" id="IPR019473">
    <property type="entry name" value="TFIID_su8_C"/>
</dbReference>
<feature type="compositionally biased region" description="Acidic residues" evidence="7">
    <location>
        <begin position="214"/>
        <end position="223"/>
    </location>
</feature>
<evidence type="ECO:0000256" key="1">
    <source>
        <dbReference type="ARBA" id="ARBA00004123"/>
    </source>
</evidence>
<evidence type="ECO:0000256" key="3">
    <source>
        <dbReference type="ARBA" id="ARBA00017307"/>
    </source>
</evidence>
<dbReference type="CDD" id="cd22918">
    <property type="entry name" value="HFD_TAF8"/>
    <property type="match status" value="1"/>
</dbReference>
<dbReference type="FunCoup" id="A0A1V9XCY2">
    <property type="interactions" value="1117"/>
</dbReference>
<sequence length="252" mass="28058">MAGPSHATPYPVYRRVLQAAVSAICLEQGFGSCDATAMETLTEMLQATLTEICHSAKAFAELGGRTEASAPDVCLAVADMGVRLEGMREYIRRPGKIQVSTPGIQTRVSTPRTLQAGERKNLPSHIPDHFPPFPDSHAYIRTSTHRQPVTEYVAIREKVASQKRDIERALTRFVAKTSGTQTLFPDNPTLYPLIACKPSPQPWLVALEPKDQVFEDEEDDDKEEMGVPERGEGLQQPDNPYLRGVKMPRRRF</sequence>
<dbReference type="PANTHER" id="PTHR46469:SF1">
    <property type="entry name" value="TRANSCRIPTION INITIATION FACTOR TFIID SUBUNIT 8"/>
    <property type="match status" value="1"/>
</dbReference>
<dbReference type="SMART" id="SM00576">
    <property type="entry name" value="BTP"/>
    <property type="match status" value="1"/>
</dbReference>
<dbReference type="STRING" id="418985.A0A1V9XCY2"/>
<dbReference type="SUPFAM" id="SSF47113">
    <property type="entry name" value="Histone-fold"/>
    <property type="match status" value="1"/>
</dbReference>
<evidence type="ECO:0000256" key="4">
    <source>
        <dbReference type="ARBA" id="ARBA00023015"/>
    </source>
</evidence>
<reference evidence="9 10" key="1">
    <citation type="journal article" date="2017" name="Gigascience">
        <title>Draft genome of the honey bee ectoparasitic mite, Tropilaelaps mercedesae, is shaped by the parasitic life history.</title>
        <authorList>
            <person name="Dong X."/>
            <person name="Armstrong S.D."/>
            <person name="Xia D."/>
            <person name="Makepeace B.L."/>
            <person name="Darby A.C."/>
            <person name="Kadowaki T."/>
        </authorList>
    </citation>
    <scope>NUCLEOTIDE SEQUENCE [LARGE SCALE GENOMIC DNA]</scope>
    <source>
        <strain evidence="9">Wuxi-XJTLU</strain>
    </source>
</reference>
<dbReference type="AlphaFoldDB" id="A0A1V9XCY2"/>
<protein>
    <recommendedName>
        <fullName evidence="3">Transcription initiation factor TFIID subunit 8</fullName>
    </recommendedName>
</protein>
<dbReference type="InterPro" id="IPR009072">
    <property type="entry name" value="Histone-fold"/>
</dbReference>
<dbReference type="EMBL" id="MNPL01015099">
    <property type="protein sequence ID" value="OQR71251.1"/>
    <property type="molecule type" value="Genomic_DNA"/>
</dbReference>
<keyword evidence="10" id="KW-1185">Reference proteome</keyword>
<feature type="domain" description="Bromodomain associated" evidence="8">
    <location>
        <begin position="10"/>
        <end position="86"/>
    </location>
</feature>
<evidence type="ECO:0000256" key="7">
    <source>
        <dbReference type="SAM" id="MobiDB-lite"/>
    </source>
</evidence>
<dbReference type="InterPro" id="IPR037818">
    <property type="entry name" value="TAF8"/>
</dbReference>
<comment type="similarity">
    <text evidence="2">Belongs to the TAF8 family.</text>
</comment>
<keyword evidence="6" id="KW-0539">Nucleus</keyword>
<evidence type="ECO:0000313" key="9">
    <source>
        <dbReference type="EMBL" id="OQR71251.1"/>
    </source>
</evidence>
<evidence type="ECO:0000313" key="10">
    <source>
        <dbReference type="Proteomes" id="UP000192247"/>
    </source>
</evidence>
<dbReference type="GO" id="GO:0005669">
    <property type="term" value="C:transcription factor TFIID complex"/>
    <property type="evidence" value="ECO:0007669"/>
    <property type="project" value="InterPro"/>
</dbReference>
<dbReference type="GO" id="GO:0046982">
    <property type="term" value="F:protein heterodimerization activity"/>
    <property type="evidence" value="ECO:0007669"/>
    <property type="project" value="InterPro"/>
</dbReference>
<dbReference type="GO" id="GO:0003743">
    <property type="term" value="F:translation initiation factor activity"/>
    <property type="evidence" value="ECO:0007669"/>
    <property type="project" value="UniProtKB-KW"/>
</dbReference>
<dbReference type="InParanoid" id="A0A1V9XCY2"/>
<dbReference type="Gene3D" id="1.10.20.10">
    <property type="entry name" value="Histone, subunit A"/>
    <property type="match status" value="1"/>
</dbReference>
<accession>A0A1V9XCY2</accession>
<dbReference type="InterPro" id="IPR006565">
    <property type="entry name" value="BTP"/>
</dbReference>
<evidence type="ECO:0000256" key="5">
    <source>
        <dbReference type="ARBA" id="ARBA00023163"/>
    </source>
</evidence>
<dbReference type="Pfam" id="PF07524">
    <property type="entry name" value="Bromo_TP"/>
    <property type="match status" value="1"/>
</dbReference>
<keyword evidence="9" id="KW-0648">Protein biosynthesis</keyword>
<dbReference type="Pfam" id="PF10406">
    <property type="entry name" value="TAF8_C"/>
    <property type="match status" value="1"/>
</dbReference>
<evidence type="ECO:0000256" key="6">
    <source>
        <dbReference type="ARBA" id="ARBA00023242"/>
    </source>
</evidence>
<evidence type="ECO:0000259" key="8">
    <source>
        <dbReference type="SMART" id="SM00576"/>
    </source>
</evidence>
<comment type="subcellular location">
    <subcellularLocation>
        <location evidence="1">Nucleus</location>
    </subcellularLocation>
</comment>
<organism evidence="9 10">
    <name type="scientific">Tropilaelaps mercedesae</name>
    <dbReference type="NCBI Taxonomy" id="418985"/>
    <lineage>
        <taxon>Eukaryota</taxon>
        <taxon>Metazoa</taxon>
        <taxon>Ecdysozoa</taxon>
        <taxon>Arthropoda</taxon>
        <taxon>Chelicerata</taxon>
        <taxon>Arachnida</taxon>
        <taxon>Acari</taxon>
        <taxon>Parasitiformes</taxon>
        <taxon>Mesostigmata</taxon>
        <taxon>Gamasina</taxon>
        <taxon>Dermanyssoidea</taxon>
        <taxon>Laelapidae</taxon>
        <taxon>Tropilaelaps</taxon>
    </lineage>
</organism>
<keyword evidence="5" id="KW-0804">Transcription</keyword>
<keyword evidence="9" id="KW-0396">Initiation factor</keyword>
<gene>
    <name evidence="9" type="ORF">BIW11_01532</name>
</gene>